<dbReference type="PANTHER" id="PTHR21666">
    <property type="entry name" value="PEPTIDASE-RELATED"/>
    <property type="match status" value="1"/>
</dbReference>
<dbReference type="Pfam" id="PF01551">
    <property type="entry name" value="Peptidase_M23"/>
    <property type="match status" value="1"/>
</dbReference>
<dbReference type="PANTHER" id="PTHR21666:SF289">
    <property type="entry name" value="L-ALA--D-GLU ENDOPEPTIDASE"/>
    <property type="match status" value="1"/>
</dbReference>
<dbReference type="EMBL" id="JBHMEZ010000032">
    <property type="protein sequence ID" value="MFB9054934.1"/>
    <property type="molecule type" value="Genomic_DNA"/>
</dbReference>
<dbReference type="InterPro" id="IPR011055">
    <property type="entry name" value="Dup_hybrid_motif"/>
</dbReference>
<reference evidence="3 4" key="1">
    <citation type="submission" date="2024-09" db="EMBL/GenBank/DDBJ databases">
        <authorList>
            <person name="Sun Q."/>
            <person name="Mori K."/>
        </authorList>
    </citation>
    <scope>NUCLEOTIDE SEQUENCE [LARGE SCALE GENOMIC DNA]</scope>
    <source>
        <strain evidence="3 4">CECT 8286</strain>
    </source>
</reference>
<keyword evidence="4" id="KW-1185">Reference proteome</keyword>
<comment type="caution">
    <text evidence="3">The sequence shown here is derived from an EMBL/GenBank/DDBJ whole genome shotgun (WGS) entry which is preliminary data.</text>
</comment>
<organism evidence="3 4">
    <name type="scientific">Formosa undariae</name>
    <dbReference type="NCBI Taxonomy" id="1325436"/>
    <lineage>
        <taxon>Bacteria</taxon>
        <taxon>Pseudomonadati</taxon>
        <taxon>Bacteroidota</taxon>
        <taxon>Flavobacteriia</taxon>
        <taxon>Flavobacteriales</taxon>
        <taxon>Flavobacteriaceae</taxon>
        <taxon>Formosa</taxon>
    </lineage>
</organism>
<evidence type="ECO:0000313" key="4">
    <source>
        <dbReference type="Proteomes" id="UP001589605"/>
    </source>
</evidence>
<protein>
    <submittedName>
        <fullName evidence="3">Peptidoglycan DD-metalloendopeptidase family protein</fullName>
    </submittedName>
</protein>
<sequence>MPQHSFSDFLNHIDENPIAVLALEIETIKYVFLDLSETHLELKTIDLSSSKDFGQYINAYSKAQNANIAFGGYLEVRDLYKRSAYFNSENKQTERNIHLGIDLWCDAETPVLAALNGTVHSFKNNINHGDYGPTIILKHSVFNMEFYTLYGHLTLDSISNIKVGDVVKQGQEIGRLGTAAVNGDYPPHLHFQIIKDIQAFTGDYPGVCNQLDLEFYATNCPNPNLLLKI</sequence>
<dbReference type="CDD" id="cd12797">
    <property type="entry name" value="M23_peptidase"/>
    <property type="match status" value="1"/>
</dbReference>
<dbReference type="InterPro" id="IPR050570">
    <property type="entry name" value="Cell_wall_metabolism_enzyme"/>
</dbReference>
<feature type="domain" description="M23ase beta-sheet core" evidence="2">
    <location>
        <begin position="97"/>
        <end position="197"/>
    </location>
</feature>
<accession>A0ABV5F6E2</accession>
<evidence type="ECO:0000256" key="1">
    <source>
        <dbReference type="ARBA" id="ARBA00022729"/>
    </source>
</evidence>
<dbReference type="SUPFAM" id="SSF51261">
    <property type="entry name" value="Duplicated hybrid motif"/>
    <property type="match status" value="1"/>
</dbReference>
<gene>
    <name evidence="3" type="ORF">ACFFVB_17760</name>
</gene>
<dbReference type="Proteomes" id="UP001589605">
    <property type="component" value="Unassembled WGS sequence"/>
</dbReference>
<keyword evidence="1" id="KW-0732">Signal</keyword>
<dbReference type="RefSeq" id="WP_382384569.1">
    <property type="nucleotide sequence ID" value="NZ_JBHMEZ010000032.1"/>
</dbReference>
<proteinExistence type="predicted"/>
<evidence type="ECO:0000313" key="3">
    <source>
        <dbReference type="EMBL" id="MFB9054934.1"/>
    </source>
</evidence>
<dbReference type="Gene3D" id="2.70.70.10">
    <property type="entry name" value="Glucose Permease (Domain IIA)"/>
    <property type="match status" value="1"/>
</dbReference>
<dbReference type="InterPro" id="IPR016047">
    <property type="entry name" value="M23ase_b-sheet_dom"/>
</dbReference>
<evidence type="ECO:0000259" key="2">
    <source>
        <dbReference type="Pfam" id="PF01551"/>
    </source>
</evidence>
<name>A0ABV5F6E2_9FLAO</name>